<accession>A0A3Q7YFF0</accession>
<dbReference type="AlphaFoldDB" id="A0A3Q7YFF0"/>
<reference evidence="2" key="1">
    <citation type="journal article" date="2013" name="Nat. Biotechnol.">
        <title>Draft genome sequence of chickpea (Cicer arietinum) provides a resource for trait improvement.</title>
        <authorList>
            <person name="Varshney R.K."/>
            <person name="Song C."/>
            <person name="Saxena R.K."/>
            <person name="Azam S."/>
            <person name="Yu S."/>
            <person name="Sharpe A.G."/>
            <person name="Cannon S."/>
            <person name="Baek J."/>
            <person name="Rosen B.D."/>
            <person name="Tar'an B."/>
            <person name="Millan T."/>
            <person name="Zhang X."/>
            <person name="Ramsay L.D."/>
            <person name="Iwata A."/>
            <person name="Wang Y."/>
            <person name="Nelson W."/>
            <person name="Farmer A.D."/>
            <person name="Gaur P.M."/>
            <person name="Soderlund C."/>
            <person name="Penmetsa R.V."/>
            <person name="Xu C."/>
            <person name="Bharti A.K."/>
            <person name="He W."/>
            <person name="Winter P."/>
            <person name="Zhao S."/>
            <person name="Hane J.K."/>
            <person name="Carrasquilla-Garcia N."/>
            <person name="Condie J.A."/>
            <person name="Upadhyaya H.D."/>
            <person name="Luo M.C."/>
            <person name="Thudi M."/>
            <person name="Gowda C.L."/>
            <person name="Singh N.P."/>
            <person name="Lichtenzveig J."/>
            <person name="Gali K.K."/>
            <person name="Rubio J."/>
            <person name="Nadarajan N."/>
            <person name="Dolezel J."/>
            <person name="Bansal K.C."/>
            <person name="Xu X."/>
            <person name="Edwards D."/>
            <person name="Zhang G."/>
            <person name="Kahl G."/>
            <person name="Gil J."/>
            <person name="Singh K.B."/>
            <person name="Datta S.K."/>
            <person name="Jackson S.A."/>
            <person name="Wang J."/>
            <person name="Cook D.R."/>
        </authorList>
    </citation>
    <scope>NUCLEOTIDE SEQUENCE [LARGE SCALE GENOMIC DNA]</scope>
    <source>
        <strain evidence="2">cv. CDC Frontier</strain>
    </source>
</reference>
<dbReference type="OrthoDB" id="651546at2759"/>
<dbReference type="PaxDb" id="3827-XP_004502361.1"/>
<name>A0A3Q7YFF0_CICAR</name>
<feature type="domain" description="DUF7054" evidence="1">
    <location>
        <begin position="59"/>
        <end position="124"/>
    </location>
</feature>
<protein>
    <submittedName>
        <fullName evidence="3">Uncharacterized protein LOC101501077 isoform X1</fullName>
    </submittedName>
</protein>
<proteinExistence type="predicted"/>
<dbReference type="RefSeq" id="XP_027190375.1">
    <property type="nucleotide sequence ID" value="XM_027334574.1"/>
</dbReference>
<dbReference type="Proteomes" id="UP000087171">
    <property type="component" value="Chromosome Ca5"/>
</dbReference>
<keyword evidence="2" id="KW-1185">Reference proteome</keyword>
<gene>
    <name evidence="3" type="primary">LOC101501077</name>
</gene>
<dbReference type="PANTHER" id="PTHR33270:SF46">
    <property type="match status" value="1"/>
</dbReference>
<dbReference type="InterPro" id="IPR040358">
    <property type="entry name" value="At4g22758-like"/>
</dbReference>
<reference evidence="3" key="2">
    <citation type="submission" date="2025-08" db="UniProtKB">
        <authorList>
            <consortium name="RefSeq"/>
        </authorList>
    </citation>
    <scope>IDENTIFICATION</scope>
    <source>
        <tissue evidence="3">Etiolated seedlings</tissue>
    </source>
</reference>
<evidence type="ECO:0000313" key="2">
    <source>
        <dbReference type="Proteomes" id="UP000087171"/>
    </source>
</evidence>
<dbReference type="InterPro" id="IPR055482">
    <property type="entry name" value="DUF7054"/>
</dbReference>
<dbReference type="GeneID" id="101501077"/>
<organism evidence="2 3">
    <name type="scientific">Cicer arietinum</name>
    <name type="common">Chickpea</name>
    <name type="synonym">Garbanzo</name>
    <dbReference type="NCBI Taxonomy" id="3827"/>
    <lineage>
        <taxon>Eukaryota</taxon>
        <taxon>Viridiplantae</taxon>
        <taxon>Streptophyta</taxon>
        <taxon>Embryophyta</taxon>
        <taxon>Tracheophyta</taxon>
        <taxon>Spermatophyta</taxon>
        <taxon>Magnoliopsida</taxon>
        <taxon>eudicotyledons</taxon>
        <taxon>Gunneridae</taxon>
        <taxon>Pentapetalae</taxon>
        <taxon>rosids</taxon>
        <taxon>fabids</taxon>
        <taxon>Fabales</taxon>
        <taxon>Fabaceae</taxon>
        <taxon>Papilionoideae</taxon>
        <taxon>50 kb inversion clade</taxon>
        <taxon>NPAAA clade</taxon>
        <taxon>Hologalegina</taxon>
        <taxon>IRL clade</taxon>
        <taxon>Cicereae</taxon>
        <taxon>Cicer</taxon>
    </lineage>
</organism>
<dbReference type="Pfam" id="PF23156">
    <property type="entry name" value="DUF7054"/>
    <property type="match status" value="1"/>
</dbReference>
<evidence type="ECO:0000313" key="3">
    <source>
        <dbReference type="RefSeq" id="XP_027190375.1"/>
    </source>
</evidence>
<dbReference type="STRING" id="3827.A0A3Q7YFF0"/>
<evidence type="ECO:0000259" key="1">
    <source>
        <dbReference type="Pfam" id="PF23156"/>
    </source>
</evidence>
<dbReference type="PANTHER" id="PTHR33270">
    <property type="entry name" value="BNAC05G50380D PROTEIN"/>
    <property type="match status" value="1"/>
</dbReference>
<sequence length="148" mass="16892">MQSTKNNLNGQVETHWRGRLTDNSSSFYGAAQPKTMQDLVPERKHAAMTTVSEVLPRQPPKLLLKVMIMESLGAVQVLMTPEKTVRDLIAAAMRQYVKEGRCPILSSSDPFRFVLHYSQFSLEKHLVQKQVEGKSRQIQISKLIKRKE</sequence>